<comment type="caution">
    <text evidence="2">The sequence shown here is derived from an EMBL/GenBank/DDBJ whole genome shotgun (WGS) entry which is preliminary data.</text>
</comment>
<dbReference type="Proteomes" id="UP001597375">
    <property type="component" value="Unassembled WGS sequence"/>
</dbReference>
<evidence type="ECO:0008006" key="4">
    <source>
        <dbReference type="Google" id="ProtNLM"/>
    </source>
</evidence>
<evidence type="ECO:0000256" key="1">
    <source>
        <dbReference type="SAM" id="Phobius"/>
    </source>
</evidence>
<sequence length="52" mass="5785">MNVLGITILVSSCLAAIFVVCFAIESRRGRKSSFERDSLLPFEPEPIDKAEK</sequence>
<keyword evidence="1" id="KW-0812">Transmembrane</keyword>
<proteinExistence type="predicted"/>
<keyword evidence="1" id="KW-0472">Membrane</keyword>
<organism evidence="2 3">
    <name type="scientific">Luteolibacter algae</name>
    <dbReference type="NCBI Taxonomy" id="454151"/>
    <lineage>
        <taxon>Bacteria</taxon>
        <taxon>Pseudomonadati</taxon>
        <taxon>Verrucomicrobiota</taxon>
        <taxon>Verrucomicrobiia</taxon>
        <taxon>Verrucomicrobiales</taxon>
        <taxon>Verrucomicrobiaceae</taxon>
        <taxon>Luteolibacter</taxon>
    </lineage>
</organism>
<dbReference type="EMBL" id="JBHUIT010000002">
    <property type="protein sequence ID" value="MFD2255648.1"/>
    <property type="molecule type" value="Genomic_DNA"/>
</dbReference>
<accession>A0ABW5D5N1</accession>
<name>A0ABW5D5N1_9BACT</name>
<feature type="transmembrane region" description="Helical" evidence="1">
    <location>
        <begin position="6"/>
        <end position="24"/>
    </location>
</feature>
<reference evidence="3" key="1">
    <citation type="journal article" date="2019" name="Int. J. Syst. Evol. Microbiol.">
        <title>The Global Catalogue of Microorganisms (GCM) 10K type strain sequencing project: providing services to taxonomists for standard genome sequencing and annotation.</title>
        <authorList>
            <consortium name="The Broad Institute Genomics Platform"/>
            <consortium name="The Broad Institute Genome Sequencing Center for Infectious Disease"/>
            <person name="Wu L."/>
            <person name="Ma J."/>
        </authorList>
    </citation>
    <scope>NUCLEOTIDE SEQUENCE [LARGE SCALE GENOMIC DNA]</scope>
    <source>
        <strain evidence="3">CGMCC 4.7106</strain>
    </source>
</reference>
<keyword evidence="3" id="KW-1185">Reference proteome</keyword>
<gene>
    <name evidence="2" type="ORF">ACFSSA_03085</name>
</gene>
<keyword evidence="1" id="KW-1133">Transmembrane helix</keyword>
<dbReference type="RefSeq" id="WP_386818305.1">
    <property type="nucleotide sequence ID" value="NZ_JBHUIT010000002.1"/>
</dbReference>
<evidence type="ECO:0000313" key="2">
    <source>
        <dbReference type="EMBL" id="MFD2255648.1"/>
    </source>
</evidence>
<protein>
    <recommendedName>
        <fullName evidence="4">Cbb3-type cytochrome c oxidase subunit 3</fullName>
    </recommendedName>
</protein>
<evidence type="ECO:0000313" key="3">
    <source>
        <dbReference type="Proteomes" id="UP001597375"/>
    </source>
</evidence>